<dbReference type="Gene3D" id="3.40.50.1000">
    <property type="entry name" value="HAD superfamily/HAD-like"/>
    <property type="match status" value="1"/>
</dbReference>
<keyword evidence="10" id="KW-0547">Nucleotide-binding</keyword>
<dbReference type="InterPro" id="IPR008250">
    <property type="entry name" value="ATPase_P-typ_transduc_dom_A_sf"/>
</dbReference>
<feature type="transmembrane region" description="Helical" evidence="18">
    <location>
        <begin position="745"/>
        <end position="767"/>
    </location>
</feature>
<dbReference type="Gene3D" id="1.20.1110.10">
    <property type="entry name" value="Calcium-transporting ATPase, transmembrane domain"/>
    <property type="match status" value="1"/>
</dbReference>
<feature type="transmembrane region" description="Helical" evidence="18">
    <location>
        <begin position="111"/>
        <end position="131"/>
    </location>
</feature>
<dbReference type="SMART" id="SM00831">
    <property type="entry name" value="Cation_ATPase_N"/>
    <property type="match status" value="1"/>
</dbReference>
<dbReference type="PROSITE" id="PS00154">
    <property type="entry name" value="ATPASE_E1_E2"/>
    <property type="match status" value="1"/>
</dbReference>
<evidence type="ECO:0000256" key="9">
    <source>
        <dbReference type="ARBA" id="ARBA00022692"/>
    </source>
</evidence>
<dbReference type="Pfam" id="PF00122">
    <property type="entry name" value="E1-E2_ATPase"/>
    <property type="match status" value="1"/>
</dbReference>
<dbReference type="InterPro" id="IPR023298">
    <property type="entry name" value="ATPase_P-typ_TM_dom_sf"/>
</dbReference>
<keyword evidence="21" id="KW-1185">Reference proteome</keyword>
<dbReference type="InterPro" id="IPR006415">
    <property type="entry name" value="P-type_ATPase_IIIB"/>
</dbReference>
<evidence type="ECO:0000256" key="13">
    <source>
        <dbReference type="ARBA" id="ARBA00022967"/>
    </source>
</evidence>
<comment type="similarity">
    <text evidence="3">Belongs to the cation transport ATPase (P-type) (TC 3.A.3) family. Type IIIB subfamily.</text>
</comment>
<keyword evidence="11" id="KW-0067">ATP-binding</keyword>
<accession>A0A916FA13</accession>
<evidence type="ECO:0000256" key="7">
    <source>
        <dbReference type="ARBA" id="ARBA00022519"/>
    </source>
</evidence>
<dbReference type="InterPro" id="IPR059000">
    <property type="entry name" value="ATPase_P-type_domA"/>
</dbReference>
<keyword evidence="15 18" id="KW-0472">Membrane</keyword>
<comment type="catalytic activity">
    <reaction evidence="17">
        <text>Mg(2+)(out) + ATP + H2O = Mg(2+)(in) + ADP + phosphate + H(+)</text>
        <dbReference type="Rhea" id="RHEA:10260"/>
        <dbReference type="ChEBI" id="CHEBI:15377"/>
        <dbReference type="ChEBI" id="CHEBI:15378"/>
        <dbReference type="ChEBI" id="CHEBI:18420"/>
        <dbReference type="ChEBI" id="CHEBI:30616"/>
        <dbReference type="ChEBI" id="CHEBI:43474"/>
        <dbReference type="ChEBI" id="CHEBI:456216"/>
        <dbReference type="EC" id="7.2.2.14"/>
    </reaction>
</comment>
<evidence type="ECO:0000256" key="1">
    <source>
        <dbReference type="ARBA" id="ARBA00003954"/>
    </source>
</evidence>
<feature type="transmembrane region" description="Helical" evidence="18">
    <location>
        <begin position="779"/>
        <end position="796"/>
    </location>
</feature>
<dbReference type="InterPro" id="IPR004014">
    <property type="entry name" value="ATPase_P-typ_cation-transptr_N"/>
</dbReference>
<feature type="transmembrane region" description="Helical" evidence="18">
    <location>
        <begin position="298"/>
        <end position="322"/>
    </location>
</feature>
<feature type="transmembrane region" description="Helical" evidence="18">
    <location>
        <begin position="834"/>
        <end position="855"/>
    </location>
</feature>
<dbReference type="EC" id="7.2.2.14" evidence="4"/>
<dbReference type="SUPFAM" id="SSF81665">
    <property type="entry name" value="Calcium ATPase, transmembrane domain M"/>
    <property type="match status" value="1"/>
</dbReference>
<evidence type="ECO:0000256" key="4">
    <source>
        <dbReference type="ARBA" id="ARBA00012786"/>
    </source>
</evidence>
<feature type="transmembrane region" description="Helical" evidence="18">
    <location>
        <begin position="808"/>
        <end position="828"/>
    </location>
</feature>
<dbReference type="InterPro" id="IPR018303">
    <property type="entry name" value="ATPase_P-typ_P_site"/>
</dbReference>
<dbReference type="SUPFAM" id="SSF81660">
    <property type="entry name" value="Metal cation-transporting ATPase, ATP-binding domain N"/>
    <property type="match status" value="1"/>
</dbReference>
<evidence type="ECO:0000256" key="14">
    <source>
        <dbReference type="ARBA" id="ARBA00022989"/>
    </source>
</evidence>
<feature type="domain" description="Cation-transporting P-type ATPase N-terminal" evidence="19">
    <location>
        <begin position="32"/>
        <end position="106"/>
    </location>
</feature>
<dbReference type="InterPro" id="IPR006068">
    <property type="entry name" value="ATPase_P-typ_cation-transptr_C"/>
</dbReference>
<dbReference type="RefSeq" id="WP_213036288.1">
    <property type="nucleotide sequence ID" value="NZ_CAJNBL010000028.1"/>
</dbReference>
<evidence type="ECO:0000256" key="12">
    <source>
        <dbReference type="ARBA" id="ARBA00022842"/>
    </source>
</evidence>
<keyword evidence="13" id="KW-1278">Translocase</keyword>
<organism evidence="20 21">
    <name type="scientific">Candidatus Nitrotoga fabula</name>
    <dbReference type="NCBI Taxonomy" id="2182327"/>
    <lineage>
        <taxon>Bacteria</taxon>
        <taxon>Pseudomonadati</taxon>
        <taxon>Pseudomonadota</taxon>
        <taxon>Betaproteobacteria</taxon>
        <taxon>Nitrosomonadales</taxon>
        <taxon>Gallionellaceae</taxon>
        <taxon>Candidatus Nitrotoga</taxon>
    </lineage>
</organism>
<evidence type="ECO:0000313" key="20">
    <source>
        <dbReference type="EMBL" id="CAE6724889.1"/>
    </source>
</evidence>
<dbReference type="SFLD" id="SFLDS00003">
    <property type="entry name" value="Haloacid_Dehalogenase"/>
    <property type="match status" value="1"/>
</dbReference>
<evidence type="ECO:0000256" key="6">
    <source>
        <dbReference type="ARBA" id="ARBA00022475"/>
    </source>
</evidence>
<evidence type="ECO:0000256" key="17">
    <source>
        <dbReference type="ARBA" id="ARBA00047295"/>
    </source>
</evidence>
<dbReference type="Gene3D" id="3.40.1110.10">
    <property type="entry name" value="Calcium-transporting ATPase, cytoplasmic domain N"/>
    <property type="match status" value="1"/>
</dbReference>
<evidence type="ECO:0000256" key="8">
    <source>
        <dbReference type="ARBA" id="ARBA00022553"/>
    </source>
</evidence>
<evidence type="ECO:0000256" key="5">
    <source>
        <dbReference type="ARBA" id="ARBA00013555"/>
    </source>
</evidence>
<dbReference type="EMBL" id="CAJNBL010000028">
    <property type="protein sequence ID" value="CAE6724889.1"/>
    <property type="molecule type" value="Genomic_DNA"/>
</dbReference>
<evidence type="ECO:0000256" key="11">
    <source>
        <dbReference type="ARBA" id="ARBA00022840"/>
    </source>
</evidence>
<feature type="transmembrane region" description="Helical" evidence="18">
    <location>
        <begin position="269"/>
        <end position="292"/>
    </location>
</feature>
<dbReference type="InterPro" id="IPR023214">
    <property type="entry name" value="HAD_sf"/>
</dbReference>
<dbReference type="GO" id="GO:0016887">
    <property type="term" value="F:ATP hydrolysis activity"/>
    <property type="evidence" value="ECO:0007669"/>
    <property type="project" value="InterPro"/>
</dbReference>
<dbReference type="NCBIfam" id="TIGR01524">
    <property type="entry name" value="ATPase-IIIB_Mg"/>
    <property type="match status" value="1"/>
</dbReference>
<keyword evidence="14 18" id="KW-1133">Transmembrane helix</keyword>
<evidence type="ECO:0000313" key="21">
    <source>
        <dbReference type="Proteomes" id="UP000675882"/>
    </source>
</evidence>
<dbReference type="SUPFAM" id="SSF56784">
    <property type="entry name" value="HAD-like"/>
    <property type="match status" value="1"/>
</dbReference>
<dbReference type="GO" id="GO:0005886">
    <property type="term" value="C:plasma membrane"/>
    <property type="evidence" value="ECO:0007669"/>
    <property type="project" value="UniProtKB-SubCell"/>
</dbReference>
<dbReference type="Gene3D" id="2.70.150.10">
    <property type="entry name" value="Calcium-transporting ATPase, cytoplasmic transduction domain A"/>
    <property type="match status" value="1"/>
</dbReference>
<sequence length="872" mass="94314">MIAFSGERVLLFSSLLRPKSGPIPDTQAAPDGYWCLPTENLVAELESDVINGLSPRQAGARLKRFGRNALGTLNRGNALGLFLNQFKSPLVLILIVASIISMVAADWMDAGVILAIVFGSTVLGFAQEYIAGNAIEKLRSKITIHSKILRDGQLHTLPSSRVVQGDIVQLSAGSLIPADGVVLESKDFFVNQAVLTGETFPVEKRPGAVPADAALAERNNCVFMGTSVSSGTARVLIVQTGKATVFGQIAAKLALRPQMTEFERGIQRFGYLLTRIMLVMVVAVLAINIFMAKPPIDSLLFALALAVGLAPELLPAIVSITLSHGAKRMARHGVIVRRLNSIENLGSMDVLCTDKTGTLTAGVVELNGAVDPAGQACTEVLRLAGINAKFQSGLVNPLDEALLDAIRKTGIDLSSLHKVDEIPYDFVRKCLSVVAADASGARTLITKGALDKILALCVSAGDDAAPLDAAMLAGIEARLEKWSSQGYRVLGVASRAIEFRSEPYTRADEQGLNFAGFLLFLDPPKADVHQTLADLVQRGVQVKIITGDNRKVARHVAEAVRLPVAQILTGRELNDMGDEALMHVAGRTTVFAEVDPNQKERIILALQKTGHVVGYMGDGINDALALHAADVGISVDTAVDVAKDAADFVLLHKDLDILRLGIDEGRRTFANTLKYILTTISANFGNMFSMAVASVFLPFLPLLASQILLNNFLSDIPATAIAGDRVDQEWVSVPRRWDTVFIRNYMVWFGLLSSVFDILTFGVLLWVFQAAPEEFRTGWFIESLLTELVIALVVRTRRPFYRSRPGNLLLISTVIIVIIALILPYLPFSPIFGFVPLPTPLLLSMIGLTLAYVFVVEAAKRKFYSYAGIDNK</sequence>
<evidence type="ECO:0000256" key="18">
    <source>
        <dbReference type="SAM" id="Phobius"/>
    </source>
</evidence>
<evidence type="ECO:0000256" key="10">
    <source>
        <dbReference type="ARBA" id="ARBA00022741"/>
    </source>
</evidence>
<reference evidence="20" key="1">
    <citation type="submission" date="2021-02" db="EMBL/GenBank/DDBJ databases">
        <authorList>
            <person name="Han P."/>
        </authorList>
    </citation>
    <scope>NUCLEOTIDE SEQUENCE</scope>
    <source>
        <strain evidence="20">Candidatus Nitrotoga sp. ZN8</strain>
    </source>
</reference>
<dbReference type="SUPFAM" id="SSF81653">
    <property type="entry name" value="Calcium ATPase, transduction domain A"/>
    <property type="match status" value="1"/>
</dbReference>
<feature type="transmembrane region" description="Helical" evidence="18">
    <location>
        <begin position="89"/>
        <end position="105"/>
    </location>
</feature>
<dbReference type="Pfam" id="PF00690">
    <property type="entry name" value="Cation_ATPase_N"/>
    <property type="match status" value="1"/>
</dbReference>
<dbReference type="PRINTS" id="PR01836">
    <property type="entry name" value="MGATPASE"/>
</dbReference>
<dbReference type="AlphaFoldDB" id="A0A916FA13"/>
<dbReference type="PANTHER" id="PTHR42861">
    <property type="entry name" value="CALCIUM-TRANSPORTING ATPASE"/>
    <property type="match status" value="1"/>
</dbReference>
<comment type="subcellular location">
    <subcellularLocation>
        <location evidence="2">Cell inner membrane</location>
        <topology evidence="2">Multi-pass membrane protein</topology>
    </subcellularLocation>
</comment>
<dbReference type="GO" id="GO:0005524">
    <property type="term" value="F:ATP binding"/>
    <property type="evidence" value="ECO:0007669"/>
    <property type="project" value="UniProtKB-KW"/>
</dbReference>
<dbReference type="NCBIfam" id="TIGR01494">
    <property type="entry name" value="ATPase_P-type"/>
    <property type="match status" value="2"/>
</dbReference>
<name>A0A916FA13_9PROT</name>
<keyword evidence="7" id="KW-0997">Cell inner membrane</keyword>
<keyword evidence="9 18" id="KW-0812">Transmembrane</keyword>
<comment type="function">
    <text evidence="1">Mediates magnesium influx to the cytosol.</text>
</comment>
<dbReference type="InterPro" id="IPR023299">
    <property type="entry name" value="ATPase_P-typ_cyto_dom_N"/>
</dbReference>
<protein>
    <recommendedName>
        <fullName evidence="5">Magnesium-transporting ATPase, P-type 1</fullName>
        <ecNumber evidence="4">7.2.2.14</ecNumber>
    </recommendedName>
    <alternativeName>
        <fullName evidence="16">Mg(2+) transport ATPase, P-type 1</fullName>
    </alternativeName>
</protein>
<dbReference type="Pfam" id="PF00689">
    <property type="entry name" value="Cation_ATPase_C"/>
    <property type="match status" value="1"/>
</dbReference>
<dbReference type="InterPro" id="IPR036412">
    <property type="entry name" value="HAD-like_sf"/>
</dbReference>
<dbReference type="GO" id="GO:0015444">
    <property type="term" value="F:P-type magnesium transporter activity"/>
    <property type="evidence" value="ECO:0007669"/>
    <property type="project" value="UniProtKB-EC"/>
</dbReference>
<comment type="caution">
    <text evidence="20">The sequence shown here is derived from an EMBL/GenBank/DDBJ whole genome shotgun (WGS) entry which is preliminary data.</text>
</comment>
<keyword evidence="6" id="KW-1003">Cell membrane</keyword>
<dbReference type="InterPro" id="IPR001757">
    <property type="entry name" value="P_typ_ATPase"/>
</dbReference>
<dbReference type="SFLD" id="SFLDG00002">
    <property type="entry name" value="C1.7:_P-type_atpase_like"/>
    <property type="match status" value="1"/>
</dbReference>
<dbReference type="Proteomes" id="UP000675882">
    <property type="component" value="Unassembled WGS sequence"/>
</dbReference>
<dbReference type="InterPro" id="IPR044492">
    <property type="entry name" value="P_typ_ATPase_HD_dom"/>
</dbReference>
<evidence type="ECO:0000259" key="19">
    <source>
        <dbReference type="SMART" id="SM00831"/>
    </source>
</evidence>
<dbReference type="SFLD" id="SFLDF00027">
    <property type="entry name" value="p-type_atpase"/>
    <property type="match status" value="1"/>
</dbReference>
<dbReference type="Pfam" id="PF13246">
    <property type="entry name" value="Cation_ATPase"/>
    <property type="match status" value="1"/>
</dbReference>
<keyword evidence="8" id="KW-0597">Phosphoprotein</keyword>
<keyword evidence="12" id="KW-0460">Magnesium</keyword>
<proteinExistence type="inferred from homology"/>
<evidence type="ECO:0000256" key="15">
    <source>
        <dbReference type="ARBA" id="ARBA00023136"/>
    </source>
</evidence>
<evidence type="ECO:0000256" key="2">
    <source>
        <dbReference type="ARBA" id="ARBA00004429"/>
    </source>
</evidence>
<gene>
    <name evidence="20" type="primary">mgtA</name>
    <name evidence="20" type="ORF">NTGZN8_340031</name>
</gene>
<evidence type="ECO:0000256" key="16">
    <source>
        <dbReference type="ARBA" id="ARBA00029806"/>
    </source>
</evidence>
<evidence type="ECO:0000256" key="3">
    <source>
        <dbReference type="ARBA" id="ARBA00008746"/>
    </source>
</evidence>